<accession>A0A4R6RYW2</accession>
<dbReference type="Pfam" id="PF00075">
    <property type="entry name" value="RNase_H"/>
    <property type="match status" value="1"/>
</dbReference>
<reference evidence="9 10" key="1">
    <citation type="submission" date="2019-03" db="EMBL/GenBank/DDBJ databases">
        <title>Genomic analyses of the natural microbiome of Caenorhabditis elegans.</title>
        <authorList>
            <person name="Samuel B."/>
        </authorList>
    </citation>
    <scope>NUCLEOTIDE SEQUENCE [LARGE SCALE GENOMIC DNA]</scope>
    <source>
        <strain evidence="9 10">JUb18</strain>
    </source>
</reference>
<dbReference type="Proteomes" id="UP000295601">
    <property type="component" value="Unassembled WGS sequence"/>
</dbReference>
<comment type="caution">
    <text evidence="9">The sequence shown here is derived from an EMBL/GenBank/DDBJ whole genome shotgun (WGS) entry which is preliminary data.</text>
</comment>
<dbReference type="EMBL" id="SNYA01000004">
    <property type="protein sequence ID" value="TDP92310.1"/>
    <property type="molecule type" value="Genomic_DNA"/>
</dbReference>
<dbReference type="GO" id="GO:0043137">
    <property type="term" value="P:DNA replication, removal of RNA primer"/>
    <property type="evidence" value="ECO:0007669"/>
    <property type="project" value="TreeGrafter"/>
</dbReference>
<evidence type="ECO:0000313" key="9">
    <source>
        <dbReference type="EMBL" id="TDP92310.1"/>
    </source>
</evidence>
<evidence type="ECO:0000256" key="6">
    <source>
        <dbReference type="ARBA" id="ARBA00022759"/>
    </source>
</evidence>
<dbReference type="OrthoDB" id="7845843at2"/>
<evidence type="ECO:0000256" key="2">
    <source>
        <dbReference type="ARBA" id="ARBA00005300"/>
    </source>
</evidence>
<dbReference type="PANTHER" id="PTHR10642:SF26">
    <property type="entry name" value="RIBONUCLEASE H1"/>
    <property type="match status" value="1"/>
</dbReference>
<dbReference type="RefSeq" id="WP_133616553.1">
    <property type="nucleotide sequence ID" value="NZ_SNYA01000004.1"/>
</dbReference>
<keyword evidence="7" id="KW-0378">Hydrolase</keyword>
<gene>
    <name evidence="9" type="ORF">EDF62_1515</name>
</gene>
<keyword evidence="10" id="KW-1185">Reference proteome</keyword>
<keyword evidence="4" id="KW-0540">Nuclease</keyword>
<proteinExistence type="inferred from homology"/>
<keyword evidence="5" id="KW-0479">Metal-binding</keyword>
<dbReference type="InterPro" id="IPR012337">
    <property type="entry name" value="RNaseH-like_sf"/>
</dbReference>
<dbReference type="InterPro" id="IPR036397">
    <property type="entry name" value="RNaseH_sf"/>
</dbReference>
<dbReference type="Gene3D" id="3.30.420.10">
    <property type="entry name" value="Ribonuclease H-like superfamily/Ribonuclease H"/>
    <property type="match status" value="1"/>
</dbReference>
<dbReference type="GO" id="GO:0003676">
    <property type="term" value="F:nucleic acid binding"/>
    <property type="evidence" value="ECO:0007669"/>
    <property type="project" value="InterPro"/>
</dbReference>
<evidence type="ECO:0000313" key="10">
    <source>
        <dbReference type="Proteomes" id="UP000295601"/>
    </source>
</evidence>
<dbReference type="PANTHER" id="PTHR10642">
    <property type="entry name" value="RIBONUCLEASE H1"/>
    <property type="match status" value="1"/>
</dbReference>
<protein>
    <recommendedName>
        <fullName evidence="3">ribonuclease H</fullName>
        <ecNumber evidence="3">3.1.26.4</ecNumber>
    </recommendedName>
</protein>
<evidence type="ECO:0000256" key="5">
    <source>
        <dbReference type="ARBA" id="ARBA00022723"/>
    </source>
</evidence>
<dbReference type="GO" id="GO:0004523">
    <property type="term" value="F:RNA-DNA hybrid ribonuclease activity"/>
    <property type="evidence" value="ECO:0007669"/>
    <property type="project" value="UniProtKB-EC"/>
</dbReference>
<evidence type="ECO:0000256" key="7">
    <source>
        <dbReference type="ARBA" id="ARBA00022801"/>
    </source>
</evidence>
<evidence type="ECO:0000256" key="1">
    <source>
        <dbReference type="ARBA" id="ARBA00000077"/>
    </source>
</evidence>
<evidence type="ECO:0000256" key="3">
    <source>
        <dbReference type="ARBA" id="ARBA00012180"/>
    </source>
</evidence>
<evidence type="ECO:0000259" key="8">
    <source>
        <dbReference type="PROSITE" id="PS50879"/>
    </source>
</evidence>
<dbReference type="AlphaFoldDB" id="A0A4R6RYW2"/>
<sequence length="170" mass="18790">MTARLTVATDGGCYPNPGPWGWAWATEDGNWGCGAGSVGTNNRAELTAIREALIAYPVTPLTIIYDSQYAANAVTIWGHKWVRERQVHRANYDLVKEIIGLLAARHPDANVKWVWVKGHSGHHLNERADQLASRMVALGHMHREWGFTPLSSSDYDAGVIGQRDESWTAA</sequence>
<dbReference type="GO" id="GO:0046872">
    <property type="term" value="F:metal ion binding"/>
    <property type="evidence" value="ECO:0007669"/>
    <property type="project" value="UniProtKB-KW"/>
</dbReference>
<dbReference type="EC" id="3.1.26.4" evidence="3"/>
<dbReference type="InterPro" id="IPR002156">
    <property type="entry name" value="RNaseH_domain"/>
</dbReference>
<evidence type="ECO:0000256" key="4">
    <source>
        <dbReference type="ARBA" id="ARBA00022722"/>
    </source>
</evidence>
<comment type="catalytic activity">
    <reaction evidence="1">
        <text>Endonucleolytic cleavage to 5'-phosphomonoester.</text>
        <dbReference type="EC" id="3.1.26.4"/>
    </reaction>
</comment>
<dbReference type="InterPro" id="IPR050092">
    <property type="entry name" value="RNase_H"/>
</dbReference>
<dbReference type="PROSITE" id="PS50879">
    <property type="entry name" value="RNASE_H_1"/>
    <property type="match status" value="1"/>
</dbReference>
<feature type="domain" description="RNase H type-1" evidence="8">
    <location>
        <begin position="1"/>
        <end position="137"/>
    </location>
</feature>
<organism evidence="9 10">
    <name type="scientific">Leucobacter luti</name>
    <dbReference type="NCBI Taxonomy" id="340320"/>
    <lineage>
        <taxon>Bacteria</taxon>
        <taxon>Bacillati</taxon>
        <taxon>Actinomycetota</taxon>
        <taxon>Actinomycetes</taxon>
        <taxon>Micrococcales</taxon>
        <taxon>Microbacteriaceae</taxon>
        <taxon>Leucobacter</taxon>
    </lineage>
</organism>
<keyword evidence="6" id="KW-0255">Endonuclease</keyword>
<dbReference type="SUPFAM" id="SSF53098">
    <property type="entry name" value="Ribonuclease H-like"/>
    <property type="match status" value="1"/>
</dbReference>
<comment type="similarity">
    <text evidence="2">Belongs to the RNase H family.</text>
</comment>
<name>A0A4R6RYW2_9MICO</name>